<dbReference type="Proteomes" id="UP000015103">
    <property type="component" value="Unassembled WGS sequence"/>
</dbReference>
<evidence type="ECO:0000256" key="4">
    <source>
        <dbReference type="ARBA" id="ARBA00047960"/>
    </source>
</evidence>
<evidence type="ECO:0000256" key="1">
    <source>
        <dbReference type="ARBA" id="ARBA00012452"/>
    </source>
</evidence>
<dbReference type="AlphaFoldDB" id="T1I2U0"/>
<dbReference type="SFLD" id="SFLDS00019">
    <property type="entry name" value="Glutathione_Transferase_(cytos"/>
    <property type="match status" value="1"/>
</dbReference>
<dbReference type="PANTHER" id="PTHR11571">
    <property type="entry name" value="GLUTATHIONE S-TRANSFERASE"/>
    <property type="match status" value="1"/>
</dbReference>
<comment type="catalytic activity">
    <reaction evidence="4">
        <text>RX + glutathione = an S-substituted glutathione + a halide anion + H(+)</text>
        <dbReference type="Rhea" id="RHEA:16437"/>
        <dbReference type="ChEBI" id="CHEBI:15378"/>
        <dbReference type="ChEBI" id="CHEBI:16042"/>
        <dbReference type="ChEBI" id="CHEBI:17792"/>
        <dbReference type="ChEBI" id="CHEBI:57925"/>
        <dbReference type="ChEBI" id="CHEBI:90779"/>
        <dbReference type="EC" id="2.5.1.18"/>
    </reaction>
</comment>
<feature type="domain" description="GST N-terminal" evidence="5">
    <location>
        <begin position="5"/>
        <end position="83"/>
    </location>
</feature>
<dbReference type="Pfam" id="PF02798">
    <property type="entry name" value="GST_N"/>
    <property type="match status" value="1"/>
</dbReference>
<dbReference type="FunFam" id="3.40.30.10:FF:000035">
    <property type="entry name" value="hematopoietic prostaglandin D synthase"/>
    <property type="match status" value="1"/>
</dbReference>
<accession>T1I2U0</accession>
<dbReference type="InterPro" id="IPR004045">
    <property type="entry name" value="Glutathione_S-Trfase_N"/>
</dbReference>
<sequence>MAEEPKYKLMYFNARGKAEHIRFIFAYAGVDYTDYRIPKEKWPDMKKTMPFGVVPVLEIEGVGLVGQSNAIARYLAQRYGLAGKDPHEALQCDALVDTLADLKKKFCKDTLGLPLKYQFISMDLPLNKD</sequence>
<dbReference type="HOGENOM" id="CLU_039475_6_0_1"/>
<evidence type="ECO:0000259" key="5">
    <source>
        <dbReference type="PROSITE" id="PS50404"/>
    </source>
</evidence>
<dbReference type="STRING" id="13249.T1I2U0"/>
<dbReference type="CDD" id="cd03039">
    <property type="entry name" value="GST_N_Sigma_like"/>
    <property type="match status" value="1"/>
</dbReference>
<organism evidence="6 7">
    <name type="scientific">Rhodnius prolixus</name>
    <name type="common">Triatomid bug</name>
    <dbReference type="NCBI Taxonomy" id="13249"/>
    <lineage>
        <taxon>Eukaryota</taxon>
        <taxon>Metazoa</taxon>
        <taxon>Ecdysozoa</taxon>
        <taxon>Arthropoda</taxon>
        <taxon>Hexapoda</taxon>
        <taxon>Insecta</taxon>
        <taxon>Pterygota</taxon>
        <taxon>Neoptera</taxon>
        <taxon>Paraneoptera</taxon>
        <taxon>Hemiptera</taxon>
        <taxon>Heteroptera</taxon>
        <taxon>Panheteroptera</taxon>
        <taxon>Cimicomorpha</taxon>
        <taxon>Reduviidae</taxon>
        <taxon>Triatominae</taxon>
        <taxon>Rhodnius</taxon>
    </lineage>
</organism>
<dbReference type="EMBL" id="ACPB03021525">
    <property type="status" value="NOT_ANNOTATED_CDS"/>
    <property type="molecule type" value="Genomic_DNA"/>
</dbReference>
<name>T1I2U0_RHOPR</name>
<dbReference type="InterPro" id="IPR036249">
    <property type="entry name" value="Thioredoxin-like_sf"/>
</dbReference>
<dbReference type="GO" id="GO:0004602">
    <property type="term" value="F:glutathione peroxidase activity"/>
    <property type="evidence" value="ECO:0007669"/>
    <property type="project" value="UniProtKB-ARBA"/>
</dbReference>
<dbReference type="Gene3D" id="1.20.1050.130">
    <property type="match status" value="1"/>
</dbReference>
<dbReference type="SUPFAM" id="SSF52833">
    <property type="entry name" value="Thioredoxin-like"/>
    <property type="match status" value="1"/>
</dbReference>
<dbReference type="EnsemblMetazoa" id="RPRC010609-RA">
    <property type="protein sequence ID" value="RPRC010609-PA"/>
    <property type="gene ID" value="RPRC010609"/>
</dbReference>
<dbReference type="PROSITE" id="PS50404">
    <property type="entry name" value="GST_NTER"/>
    <property type="match status" value="1"/>
</dbReference>
<keyword evidence="7" id="KW-1185">Reference proteome</keyword>
<keyword evidence="2" id="KW-0808">Transferase</keyword>
<evidence type="ECO:0000256" key="3">
    <source>
        <dbReference type="ARBA" id="ARBA00038317"/>
    </source>
</evidence>
<evidence type="ECO:0000256" key="2">
    <source>
        <dbReference type="ARBA" id="ARBA00022679"/>
    </source>
</evidence>
<evidence type="ECO:0000313" key="7">
    <source>
        <dbReference type="Proteomes" id="UP000015103"/>
    </source>
</evidence>
<reference evidence="6" key="1">
    <citation type="submission" date="2015-05" db="UniProtKB">
        <authorList>
            <consortium name="EnsemblMetazoa"/>
        </authorList>
    </citation>
    <scope>IDENTIFICATION</scope>
</reference>
<protein>
    <recommendedName>
        <fullName evidence="1">glutathione transferase</fullName>
        <ecNumber evidence="1">2.5.1.18</ecNumber>
    </recommendedName>
</protein>
<dbReference type="InterPro" id="IPR040079">
    <property type="entry name" value="Glutathione_S-Trfase"/>
</dbReference>
<dbReference type="eggNOG" id="KOG1695">
    <property type="taxonomic scope" value="Eukaryota"/>
</dbReference>
<dbReference type="InParanoid" id="T1I2U0"/>
<dbReference type="PANTHER" id="PTHR11571:SF224">
    <property type="entry name" value="HEMATOPOIETIC PROSTAGLANDIN D SYNTHASE"/>
    <property type="match status" value="1"/>
</dbReference>
<comment type="similarity">
    <text evidence="3">Belongs to the GST superfamily. Sigma family.</text>
</comment>
<proteinExistence type="inferred from homology"/>
<dbReference type="GO" id="GO:0006749">
    <property type="term" value="P:glutathione metabolic process"/>
    <property type="evidence" value="ECO:0007669"/>
    <property type="project" value="TreeGrafter"/>
</dbReference>
<dbReference type="InterPro" id="IPR050213">
    <property type="entry name" value="GST_superfamily"/>
</dbReference>
<dbReference type="EC" id="2.5.1.18" evidence="1"/>
<evidence type="ECO:0000313" key="6">
    <source>
        <dbReference type="EnsemblMetazoa" id="RPRC010609-PA"/>
    </source>
</evidence>
<dbReference type="GO" id="GO:0004364">
    <property type="term" value="F:glutathione transferase activity"/>
    <property type="evidence" value="ECO:0007669"/>
    <property type="project" value="UniProtKB-EC"/>
</dbReference>
<dbReference type="OMA" id="EDWATHY"/>
<dbReference type="VEuPathDB" id="VectorBase:RPRC010609"/>